<comment type="caution">
    <text evidence="1">The sequence shown here is derived from an EMBL/GenBank/DDBJ whole genome shotgun (WGS) entry which is preliminary data.</text>
</comment>
<dbReference type="InterPro" id="IPR036188">
    <property type="entry name" value="FAD/NAD-bd_sf"/>
</dbReference>
<evidence type="ECO:0000313" key="1">
    <source>
        <dbReference type="EMBL" id="GAA2934721.1"/>
    </source>
</evidence>
<protein>
    <submittedName>
        <fullName evidence="1">Uncharacterized protein</fullName>
    </submittedName>
</protein>
<gene>
    <name evidence="1" type="ORF">GCM10010446_19550</name>
</gene>
<organism evidence="1 2">
    <name type="scientific">Streptomyces enissocaesilis</name>
    <dbReference type="NCBI Taxonomy" id="332589"/>
    <lineage>
        <taxon>Bacteria</taxon>
        <taxon>Bacillati</taxon>
        <taxon>Actinomycetota</taxon>
        <taxon>Actinomycetes</taxon>
        <taxon>Kitasatosporales</taxon>
        <taxon>Streptomycetaceae</taxon>
        <taxon>Streptomyces</taxon>
        <taxon>Streptomyces rochei group</taxon>
    </lineage>
</organism>
<dbReference type="Proteomes" id="UP001500403">
    <property type="component" value="Unassembled WGS sequence"/>
</dbReference>
<keyword evidence="2" id="KW-1185">Reference proteome</keyword>
<dbReference type="Gene3D" id="3.50.50.60">
    <property type="entry name" value="FAD/NAD(P)-binding domain"/>
    <property type="match status" value="1"/>
</dbReference>
<proteinExistence type="predicted"/>
<sequence length="169" mass="17749">MTRRPSRHLPDDTDGRALFDAVTSRRRALEADRADTGGVASPGGIVAVPPVRQARDAGLLEPRPMFSRLTPNGVVRADGAAAESGAAIWCTGFRPALSPLAPLDLRGPHGRITTTGTRAVAEPRPHLLGYGDRTGPASATLVGRPAREAACRIADYPARPTPRHRAAVG</sequence>
<evidence type="ECO:0000313" key="2">
    <source>
        <dbReference type="Proteomes" id="UP001500403"/>
    </source>
</evidence>
<reference evidence="1 2" key="1">
    <citation type="journal article" date="2019" name="Int. J. Syst. Evol. Microbiol.">
        <title>The Global Catalogue of Microorganisms (GCM) 10K type strain sequencing project: providing services to taxonomists for standard genome sequencing and annotation.</title>
        <authorList>
            <consortium name="The Broad Institute Genomics Platform"/>
            <consortium name="The Broad Institute Genome Sequencing Center for Infectious Disease"/>
            <person name="Wu L."/>
            <person name="Ma J."/>
        </authorList>
    </citation>
    <scope>NUCLEOTIDE SEQUENCE [LARGE SCALE GENOMIC DNA]</scope>
    <source>
        <strain evidence="1 2">JCM 9088</strain>
    </source>
</reference>
<dbReference type="EMBL" id="BAAAUD010000019">
    <property type="protein sequence ID" value="GAA2934721.1"/>
    <property type="molecule type" value="Genomic_DNA"/>
</dbReference>
<dbReference type="SUPFAM" id="SSF51905">
    <property type="entry name" value="FAD/NAD(P)-binding domain"/>
    <property type="match status" value="1"/>
</dbReference>
<accession>A0ABN3X2L2</accession>
<name>A0ABN3X2L2_9ACTN</name>